<dbReference type="GO" id="GO:0008270">
    <property type="term" value="F:zinc ion binding"/>
    <property type="evidence" value="ECO:0007669"/>
    <property type="project" value="InterPro"/>
</dbReference>
<dbReference type="SUPFAM" id="SSF51735">
    <property type="entry name" value="NAD(P)-binding Rossmann-fold domains"/>
    <property type="match status" value="1"/>
</dbReference>
<dbReference type="GO" id="GO:0070402">
    <property type="term" value="F:NADPH binding"/>
    <property type="evidence" value="ECO:0007669"/>
    <property type="project" value="TreeGrafter"/>
</dbReference>
<dbReference type="InterPro" id="IPR036291">
    <property type="entry name" value="NAD(P)-bd_dom_sf"/>
</dbReference>
<dbReference type="InterPro" id="IPR020843">
    <property type="entry name" value="ER"/>
</dbReference>
<protein>
    <submittedName>
        <fullName evidence="4">Quinone oxidoreductase 1</fullName>
        <ecNumber evidence="4">1.6.5.5</ecNumber>
    </submittedName>
</protein>
<name>A0A117EC55_STRSC</name>
<gene>
    <name evidence="4" type="primary">qorA_1</name>
    <name evidence="4" type="ORF">SsS58_00735</name>
</gene>
<evidence type="ECO:0000256" key="2">
    <source>
        <dbReference type="ARBA" id="ARBA00023002"/>
    </source>
</evidence>
<organism evidence="4 5">
    <name type="scientific">Streptomyces scabiei</name>
    <dbReference type="NCBI Taxonomy" id="1930"/>
    <lineage>
        <taxon>Bacteria</taxon>
        <taxon>Bacillati</taxon>
        <taxon>Actinomycetota</taxon>
        <taxon>Actinomycetes</taxon>
        <taxon>Kitasatosporales</taxon>
        <taxon>Streptomycetaceae</taxon>
        <taxon>Streptomyces</taxon>
    </lineage>
</organism>
<reference evidence="5" key="1">
    <citation type="submission" date="2015-11" db="EMBL/GenBank/DDBJ databases">
        <authorList>
            <consortium name="Cross-ministerial Strategic Innovation Promotion Program (SIP) consortium"/>
            <person name="Tomihama T."/>
            <person name="Ikenaga M."/>
            <person name="Sakai M."/>
            <person name="Okubo T."/>
            <person name="Ikeda S."/>
        </authorList>
    </citation>
    <scope>NUCLEOTIDE SEQUENCE [LARGE SCALE GENOMIC DNA]</scope>
    <source>
        <strain evidence="5">S58</strain>
    </source>
</reference>
<reference evidence="5" key="3">
    <citation type="submission" date="2016-02" db="EMBL/GenBank/DDBJ databases">
        <title>Draft genome of pathogenic Streptomyces sp. in Japan.</title>
        <authorList>
            <person name="Tomihama T."/>
            <person name="Ikenaga M."/>
            <person name="Sakai M."/>
            <person name="Okubo T."/>
            <person name="Ikeda S."/>
        </authorList>
    </citation>
    <scope>NUCLEOTIDE SEQUENCE [LARGE SCALE GENOMIC DNA]</scope>
    <source>
        <strain evidence="5">S58</strain>
    </source>
</reference>
<evidence type="ECO:0000259" key="3">
    <source>
        <dbReference type="SMART" id="SM00829"/>
    </source>
</evidence>
<dbReference type="InterPro" id="IPR011032">
    <property type="entry name" value="GroES-like_sf"/>
</dbReference>
<dbReference type="Pfam" id="PF08240">
    <property type="entry name" value="ADH_N"/>
    <property type="match status" value="1"/>
</dbReference>
<proteinExistence type="predicted"/>
<evidence type="ECO:0000313" key="5">
    <source>
        <dbReference type="Proteomes" id="UP000067448"/>
    </source>
</evidence>
<evidence type="ECO:0000313" key="4">
    <source>
        <dbReference type="EMBL" id="GAQ60395.1"/>
    </source>
</evidence>
<dbReference type="PROSITE" id="PS01162">
    <property type="entry name" value="QOR_ZETA_CRYSTAL"/>
    <property type="match status" value="1"/>
</dbReference>
<dbReference type="OrthoDB" id="4071145at2"/>
<accession>A0A117EC55</accession>
<dbReference type="Pfam" id="PF00107">
    <property type="entry name" value="ADH_zinc_N"/>
    <property type="match status" value="1"/>
</dbReference>
<dbReference type="GO" id="GO:0003960">
    <property type="term" value="F:quinone reductase (NADPH) activity"/>
    <property type="evidence" value="ECO:0007669"/>
    <property type="project" value="UniProtKB-EC"/>
</dbReference>
<dbReference type="PANTHER" id="PTHR48106">
    <property type="entry name" value="QUINONE OXIDOREDUCTASE PIG3-RELATED"/>
    <property type="match status" value="1"/>
</dbReference>
<dbReference type="Gene3D" id="3.40.50.720">
    <property type="entry name" value="NAD(P)-binding Rossmann-like Domain"/>
    <property type="match status" value="1"/>
</dbReference>
<dbReference type="RefSeq" id="WP_059078523.1">
    <property type="nucleotide sequence ID" value="NZ_BCMM01000002.1"/>
</dbReference>
<dbReference type="GO" id="GO:0005829">
    <property type="term" value="C:cytosol"/>
    <property type="evidence" value="ECO:0007669"/>
    <property type="project" value="TreeGrafter"/>
</dbReference>
<reference evidence="4 5" key="2">
    <citation type="journal article" date="2016" name="Genome Announc.">
        <title>Draft Genome Sequences of Streptomyces scabiei S58, Streptomyces turgidiscabies T45, and Streptomyces acidiscabies a10, the Pathogens of Potato Common Scab, Isolated in Japan.</title>
        <authorList>
            <person name="Tomihama T."/>
            <person name="Nishi Y."/>
            <person name="Sakai M."/>
            <person name="Ikenaga M."/>
            <person name="Okubo T."/>
            <person name="Ikeda S."/>
        </authorList>
    </citation>
    <scope>NUCLEOTIDE SEQUENCE [LARGE SCALE GENOMIC DNA]</scope>
    <source>
        <strain evidence="4 5">S58</strain>
    </source>
</reference>
<dbReference type="EC" id="1.6.5.5" evidence="4"/>
<comment type="caution">
    <text evidence="4">The sequence shown here is derived from an EMBL/GenBank/DDBJ whole genome shotgun (WGS) entry which is preliminary data.</text>
</comment>
<feature type="domain" description="Enoyl reductase (ER)" evidence="3">
    <location>
        <begin position="10"/>
        <end position="322"/>
    </location>
</feature>
<dbReference type="InterPro" id="IPR013154">
    <property type="entry name" value="ADH-like_N"/>
</dbReference>
<evidence type="ECO:0000256" key="1">
    <source>
        <dbReference type="ARBA" id="ARBA00022857"/>
    </source>
</evidence>
<dbReference type="Proteomes" id="UP000067448">
    <property type="component" value="Unassembled WGS sequence"/>
</dbReference>
<dbReference type="InterPro" id="IPR013149">
    <property type="entry name" value="ADH-like_C"/>
</dbReference>
<keyword evidence="2 4" id="KW-0560">Oxidoreductase</keyword>
<dbReference type="InterPro" id="IPR002364">
    <property type="entry name" value="Quin_OxRdtase/zeta-crystal_CS"/>
</dbReference>
<keyword evidence="1" id="KW-0521">NADP</keyword>
<dbReference type="PANTHER" id="PTHR48106:SF13">
    <property type="entry name" value="QUINONE OXIDOREDUCTASE-RELATED"/>
    <property type="match status" value="1"/>
</dbReference>
<dbReference type="Gene3D" id="3.90.180.10">
    <property type="entry name" value="Medium-chain alcohol dehydrogenases, catalytic domain"/>
    <property type="match status" value="1"/>
</dbReference>
<dbReference type="GO" id="GO:0035925">
    <property type="term" value="F:mRNA 3'-UTR AU-rich region binding"/>
    <property type="evidence" value="ECO:0007669"/>
    <property type="project" value="TreeGrafter"/>
</dbReference>
<sequence length="324" mass="34013">MRRVRFHAYGGPEVLEMEEAEVPSPGPGQVVIRAEAIGANFVDTKFRQGPSSGAMFTRPLPGKLTGDVVGTVHAAGPDVDAGLIGRRVAALAEDAFADYAIADADWLAAVPEGIDDGAAAMLPMGGPVALGVLRAARLTPGETVLVHAAAGGIGHLAVQLAKLLGAGTVIATAGSTAKLDFVREHGADIAVNHRDEDWGEQVRRAAPEGVDVALDSVGGTVLRQSIDLLAPCGRAVMYGVSSSEFDEVPVTSLFRLKSLTGFSLLAWRAANPRRARQDITEITEYTVAGRLRTAVHARFPLSDAAKAHRLLEDRTNLGRVLLLP</sequence>
<dbReference type="AlphaFoldDB" id="A0A117EC55"/>
<dbReference type="SUPFAM" id="SSF50129">
    <property type="entry name" value="GroES-like"/>
    <property type="match status" value="1"/>
</dbReference>
<dbReference type="SMART" id="SM00829">
    <property type="entry name" value="PKS_ER"/>
    <property type="match status" value="1"/>
</dbReference>
<dbReference type="EMBL" id="BCMM01000002">
    <property type="protein sequence ID" value="GAQ60395.1"/>
    <property type="molecule type" value="Genomic_DNA"/>
</dbReference>